<gene>
    <name evidence="1" type="ORF">FSZ17_19695</name>
</gene>
<dbReference type="OrthoDB" id="2967651at2"/>
<dbReference type="EMBL" id="CP042593">
    <property type="protein sequence ID" value="QED50209.1"/>
    <property type="molecule type" value="Genomic_DNA"/>
</dbReference>
<organism evidence="1 2">
    <name type="scientific">Cytobacillus dafuensis</name>
    <name type="common">Bacillus dafuensis</name>
    <dbReference type="NCBI Taxonomy" id="1742359"/>
    <lineage>
        <taxon>Bacteria</taxon>
        <taxon>Bacillati</taxon>
        <taxon>Bacillota</taxon>
        <taxon>Bacilli</taxon>
        <taxon>Bacillales</taxon>
        <taxon>Bacillaceae</taxon>
        <taxon>Cytobacillus</taxon>
    </lineage>
</organism>
<keyword evidence="2" id="KW-1185">Reference proteome</keyword>
<evidence type="ECO:0008006" key="3">
    <source>
        <dbReference type="Google" id="ProtNLM"/>
    </source>
</evidence>
<accession>A0A5B8ZEA7</accession>
<dbReference type="InterPro" id="IPR036873">
    <property type="entry name" value="Rhodanese-like_dom_sf"/>
</dbReference>
<dbReference type="SUPFAM" id="SSF52821">
    <property type="entry name" value="Rhodanese/Cell cycle control phosphatase"/>
    <property type="match status" value="1"/>
</dbReference>
<reference evidence="2" key="1">
    <citation type="submission" date="2019-08" db="EMBL/GenBank/DDBJ databases">
        <authorList>
            <person name="Zheng X."/>
        </authorList>
    </citation>
    <scope>NUCLEOTIDE SEQUENCE [LARGE SCALE GENOMIC DNA]</scope>
    <source>
        <strain evidence="2">FJAT-25496</strain>
    </source>
</reference>
<dbReference type="Proteomes" id="UP000321555">
    <property type="component" value="Chromosome"/>
</dbReference>
<dbReference type="AlphaFoldDB" id="A0A5B8ZEA7"/>
<proteinExistence type="predicted"/>
<evidence type="ECO:0000313" key="2">
    <source>
        <dbReference type="Proteomes" id="UP000321555"/>
    </source>
</evidence>
<evidence type="ECO:0000313" key="1">
    <source>
        <dbReference type="EMBL" id="QED50209.1"/>
    </source>
</evidence>
<dbReference type="Gene3D" id="3.40.250.10">
    <property type="entry name" value="Rhodanese-like domain"/>
    <property type="match status" value="1"/>
</dbReference>
<protein>
    <recommendedName>
        <fullName evidence="3">Sulfurtransferase</fullName>
    </recommendedName>
</protein>
<dbReference type="KEGG" id="bda:FSZ17_19695"/>
<dbReference type="STRING" id="1742359.GCA_001439625_03464"/>
<name>A0A5B8ZEA7_CYTDA</name>
<sequence>MLLAIITGTFFLRYFPVGNVKCKDLYNINKDSLTILDVRDYNLSYNDPIQGAKNIPVAYLKRNYAEIPSLSVHIIAADHLEKNISIRFLRKRGFKITGYTLTGCKCKEKLSTVY</sequence>